<accession>A0A645FW22</accession>
<evidence type="ECO:0000313" key="1">
    <source>
        <dbReference type="EMBL" id="MPN17872.1"/>
    </source>
</evidence>
<name>A0A645FW22_9ZZZZ</name>
<reference evidence="1" key="1">
    <citation type="submission" date="2019-08" db="EMBL/GenBank/DDBJ databases">
        <authorList>
            <person name="Kucharzyk K."/>
            <person name="Murdoch R.W."/>
            <person name="Higgins S."/>
            <person name="Loffler F."/>
        </authorList>
    </citation>
    <scope>NUCLEOTIDE SEQUENCE</scope>
</reference>
<protein>
    <submittedName>
        <fullName evidence="1">Uncharacterized protein</fullName>
    </submittedName>
</protein>
<dbReference type="AlphaFoldDB" id="A0A645FW22"/>
<dbReference type="EMBL" id="VSSQ01065098">
    <property type="protein sequence ID" value="MPN17872.1"/>
    <property type="molecule type" value="Genomic_DNA"/>
</dbReference>
<organism evidence="1">
    <name type="scientific">bioreactor metagenome</name>
    <dbReference type="NCBI Taxonomy" id="1076179"/>
    <lineage>
        <taxon>unclassified sequences</taxon>
        <taxon>metagenomes</taxon>
        <taxon>ecological metagenomes</taxon>
    </lineage>
</organism>
<gene>
    <name evidence="1" type="ORF">SDC9_165227</name>
</gene>
<sequence>MVSIGAGVYVCPDIDNFELNGFIPDIWVNSTESLDKTMKFIDYYNLEEFKK</sequence>
<proteinExistence type="predicted"/>
<comment type="caution">
    <text evidence="1">The sequence shown here is derived from an EMBL/GenBank/DDBJ whole genome shotgun (WGS) entry which is preliminary data.</text>
</comment>